<dbReference type="AlphaFoldDB" id="A0A9D9EMT1"/>
<evidence type="ECO:0000256" key="1">
    <source>
        <dbReference type="SAM" id="MobiDB-lite"/>
    </source>
</evidence>
<sequence length="233" mass="25131">MVYSAEVEHMCPLAKAAYHGPAPIPEEGKWIQAKEIKDISGFTHGIGWCAPQQGACKLTLNVKDGIIQEALVETIGCSGMTHSAAMASEILIGKTILEALNTDLVCDAINTAMRELFLQIVYGRSQSAFSEGGLVVGASLEDLGKGLRSQVGTMFATLKKGPRYLEMAEGYVEKVAVDSEGAIIGYKFIHFGKMMEFIKKGDDPATAMDKARGSYGRTTEEQGAVKLIDPRHE</sequence>
<dbReference type="Gene3D" id="3.90.1010.10">
    <property type="match status" value="1"/>
</dbReference>
<name>A0A9D9EMT1_9SPIR</name>
<dbReference type="SUPFAM" id="SSF82649">
    <property type="entry name" value="SufE/NifU"/>
    <property type="match status" value="1"/>
</dbReference>
<reference evidence="2" key="1">
    <citation type="submission" date="2020-10" db="EMBL/GenBank/DDBJ databases">
        <authorList>
            <person name="Gilroy R."/>
        </authorList>
    </citation>
    <scope>NUCLEOTIDE SEQUENCE</scope>
    <source>
        <strain evidence="2">B3-4054</strain>
    </source>
</reference>
<comment type="caution">
    <text evidence="2">The sequence shown here is derived from an EMBL/GenBank/DDBJ whole genome shotgun (WGS) entry which is preliminary data.</text>
</comment>
<evidence type="ECO:0000313" key="3">
    <source>
        <dbReference type="Proteomes" id="UP000823616"/>
    </source>
</evidence>
<gene>
    <name evidence="2" type="ORF">IAA96_04705</name>
</gene>
<dbReference type="EMBL" id="JADIMS010000079">
    <property type="protein sequence ID" value="MBO8450388.1"/>
    <property type="molecule type" value="Genomic_DNA"/>
</dbReference>
<dbReference type="FunFam" id="3.90.1010.10:FF:000006">
    <property type="entry name" value="NifU-like N terminal domain protein"/>
    <property type="match status" value="1"/>
</dbReference>
<accession>A0A9D9EMT1</accession>
<dbReference type="Proteomes" id="UP000823616">
    <property type="component" value="Unassembled WGS sequence"/>
</dbReference>
<proteinExistence type="predicted"/>
<feature type="region of interest" description="Disordered" evidence="1">
    <location>
        <begin position="209"/>
        <end position="233"/>
    </location>
</feature>
<organism evidence="2 3">
    <name type="scientific">Candidatus Avitreponema avistercoris</name>
    <dbReference type="NCBI Taxonomy" id="2840705"/>
    <lineage>
        <taxon>Bacteria</taxon>
        <taxon>Pseudomonadati</taxon>
        <taxon>Spirochaetota</taxon>
        <taxon>Spirochaetia</taxon>
        <taxon>Spirochaetales</taxon>
        <taxon>Candidatus Avitreponema</taxon>
    </lineage>
</organism>
<evidence type="ECO:0000313" key="2">
    <source>
        <dbReference type="EMBL" id="MBO8450388.1"/>
    </source>
</evidence>
<reference evidence="2" key="2">
    <citation type="journal article" date="2021" name="PeerJ">
        <title>Extensive microbial diversity within the chicken gut microbiome revealed by metagenomics and culture.</title>
        <authorList>
            <person name="Gilroy R."/>
            <person name="Ravi A."/>
            <person name="Getino M."/>
            <person name="Pursley I."/>
            <person name="Horton D.L."/>
            <person name="Alikhan N.F."/>
            <person name="Baker D."/>
            <person name="Gharbi K."/>
            <person name="Hall N."/>
            <person name="Watson M."/>
            <person name="Adriaenssens E.M."/>
            <person name="Foster-Nyarko E."/>
            <person name="Jarju S."/>
            <person name="Secka A."/>
            <person name="Antonio M."/>
            <person name="Oren A."/>
            <person name="Chaudhuri R.R."/>
            <person name="La Ragione R."/>
            <person name="Hildebrand F."/>
            <person name="Pallen M.J."/>
        </authorList>
    </citation>
    <scope>NUCLEOTIDE SEQUENCE</scope>
    <source>
        <strain evidence="2">B3-4054</strain>
    </source>
</reference>
<protein>
    <submittedName>
        <fullName evidence="2">Iron-sulfur cluster assembly scaffold protein</fullName>
    </submittedName>
</protein>